<dbReference type="EMBL" id="BAABAQ010000001">
    <property type="protein sequence ID" value="GAA4183326.1"/>
    <property type="molecule type" value="Genomic_DNA"/>
</dbReference>
<evidence type="ECO:0000313" key="1">
    <source>
        <dbReference type="EMBL" id="GAA4183326.1"/>
    </source>
</evidence>
<gene>
    <name evidence="1" type="ORF">GCM10022252_10590</name>
</gene>
<dbReference type="RefSeq" id="WP_344915484.1">
    <property type="nucleotide sequence ID" value="NZ_BAABAQ010000001.1"/>
</dbReference>
<sequence length="113" mass="12358">MTHDTVITKAARSSHAAEQLRTALDDLGITADVHQGHGVTLLSVWVDLLVWSDGFRFMWWNGEYSMRTGRRKYAAHTAGNPATAAHRIAARYTDLRTTRSAPAPTAATQAAPL</sequence>
<dbReference type="Proteomes" id="UP001501251">
    <property type="component" value="Unassembled WGS sequence"/>
</dbReference>
<evidence type="ECO:0000313" key="2">
    <source>
        <dbReference type="Proteomes" id="UP001501251"/>
    </source>
</evidence>
<protein>
    <submittedName>
        <fullName evidence="1">Uncharacterized protein</fullName>
    </submittedName>
</protein>
<comment type="caution">
    <text evidence="1">The sequence shown here is derived from an EMBL/GenBank/DDBJ whole genome shotgun (WGS) entry which is preliminary data.</text>
</comment>
<name>A0ABP8AFX7_9ACTN</name>
<organism evidence="1 2">
    <name type="scientific">Streptosporangium oxazolinicum</name>
    <dbReference type="NCBI Taxonomy" id="909287"/>
    <lineage>
        <taxon>Bacteria</taxon>
        <taxon>Bacillati</taxon>
        <taxon>Actinomycetota</taxon>
        <taxon>Actinomycetes</taxon>
        <taxon>Streptosporangiales</taxon>
        <taxon>Streptosporangiaceae</taxon>
        <taxon>Streptosporangium</taxon>
    </lineage>
</organism>
<reference evidence="2" key="1">
    <citation type="journal article" date="2019" name="Int. J. Syst. Evol. Microbiol.">
        <title>The Global Catalogue of Microorganisms (GCM) 10K type strain sequencing project: providing services to taxonomists for standard genome sequencing and annotation.</title>
        <authorList>
            <consortium name="The Broad Institute Genomics Platform"/>
            <consortium name="The Broad Institute Genome Sequencing Center for Infectious Disease"/>
            <person name="Wu L."/>
            <person name="Ma J."/>
        </authorList>
    </citation>
    <scope>NUCLEOTIDE SEQUENCE [LARGE SCALE GENOMIC DNA]</scope>
    <source>
        <strain evidence="2">JCM 17388</strain>
    </source>
</reference>
<keyword evidence="2" id="KW-1185">Reference proteome</keyword>
<proteinExistence type="predicted"/>
<accession>A0ABP8AFX7</accession>